<name>A0A673U358_SURSU</name>
<dbReference type="Proteomes" id="UP000472268">
    <property type="component" value="Chromosome 3"/>
</dbReference>
<feature type="domain" description="Thioredoxin" evidence="2">
    <location>
        <begin position="47"/>
        <end position="110"/>
    </location>
</feature>
<protein>
    <recommendedName>
        <fullName evidence="2">Thioredoxin domain-containing protein</fullName>
    </recommendedName>
</protein>
<sequence length="112" mass="12501">MGEQAAGREKEEGRKEPIKVSATNPGGVVSSSNCEQFERLRQKLIKEAVVREGLKYSSEGCVFICCQVGEKLYCKDPNNDFRKSLKVTTVPILPKYGMPQKLVESECLQANF</sequence>
<accession>A0A673U358</accession>
<dbReference type="InterPro" id="IPR010357">
    <property type="entry name" value="TXNDC17_dom"/>
</dbReference>
<dbReference type="Ensembl" id="ENSSSUT00005018276.1">
    <property type="protein sequence ID" value="ENSSSUP00005016025.1"/>
    <property type="gene ID" value="ENSSSUG00005010349.1"/>
</dbReference>
<feature type="region of interest" description="Disordered" evidence="1">
    <location>
        <begin position="1"/>
        <end position="27"/>
    </location>
</feature>
<reference evidence="3 4" key="1">
    <citation type="submission" date="2019-05" db="EMBL/GenBank/DDBJ databases">
        <title>A Chromosome-scale Meerkat (S. suricatta) Genome Assembly.</title>
        <authorList>
            <person name="Dudchenko O."/>
            <person name="Lieberman Aiden E."/>
            <person name="Tung J."/>
            <person name="Barreiro L.B."/>
            <person name="Clutton-Brock T.H."/>
        </authorList>
    </citation>
    <scope>NUCLEOTIDE SEQUENCE [LARGE SCALE GENOMIC DNA]</scope>
</reference>
<reference evidence="3" key="2">
    <citation type="submission" date="2025-08" db="UniProtKB">
        <authorList>
            <consortium name="Ensembl"/>
        </authorList>
    </citation>
    <scope>IDENTIFICATION</scope>
</reference>
<dbReference type="Pfam" id="PF06110">
    <property type="entry name" value="TXD17-like_Trx"/>
    <property type="match status" value="1"/>
</dbReference>
<feature type="compositionally biased region" description="Basic and acidic residues" evidence="1">
    <location>
        <begin position="1"/>
        <end position="18"/>
    </location>
</feature>
<evidence type="ECO:0000259" key="2">
    <source>
        <dbReference type="Pfam" id="PF06110"/>
    </source>
</evidence>
<evidence type="ECO:0000256" key="1">
    <source>
        <dbReference type="SAM" id="MobiDB-lite"/>
    </source>
</evidence>
<organism evidence="3 4">
    <name type="scientific">Suricata suricatta</name>
    <name type="common">Meerkat</name>
    <dbReference type="NCBI Taxonomy" id="37032"/>
    <lineage>
        <taxon>Eukaryota</taxon>
        <taxon>Metazoa</taxon>
        <taxon>Chordata</taxon>
        <taxon>Craniata</taxon>
        <taxon>Vertebrata</taxon>
        <taxon>Euteleostomi</taxon>
        <taxon>Mammalia</taxon>
        <taxon>Eutheria</taxon>
        <taxon>Laurasiatheria</taxon>
        <taxon>Carnivora</taxon>
        <taxon>Feliformia</taxon>
        <taxon>Herpestidae</taxon>
        <taxon>Suricata</taxon>
    </lineage>
</organism>
<reference evidence="3" key="3">
    <citation type="submission" date="2025-09" db="UniProtKB">
        <authorList>
            <consortium name="Ensembl"/>
        </authorList>
    </citation>
    <scope>IDENTIFICATION</scope>
</reference>
<dbReference type="Gene3D" id="3.40.30.10">
    <property type="entry name" value="Glutaredoxin"/>
    <property type="match status" value="1"/>
</dbReference>
<proteinExistence type="predicted"/>
<keyword evidence="4" id="KW-1185">Reference proteome</keyword>
<evidence type="ECO:0000313" key="3">
    <source>
        <dbReference type="Ensembl" id="ENSSSUP00005016025.1"/>
    </source>
</evidence>
<evidence type="ECO:0000313" key="4">
    <source>
        <dbReference type="Proteomes" id="UP000472268"/>
    </source>
</evidence>
<dbReference type="AlphaFoldDB" id="A0A673U358"/>